<name>A0A2S3HDU7_9POAL</name>
<sequence>MILVSWRQTTMFWREKKRSPYSIEGKLPNQIQGEFSVSGVPGKMEPPEGTGGGAAKKMMLSPAPQIAALGDDLLGEILLRLPDMASLASAALACKRWHRVASDPAVFRRFDALRRPPLVGFLLTDRGDMPPTYRSPNLFFVHATRNPNLAAAAADGDFFFEDLPAVDSDDEEEGYDWDEWRLRGCDGGRRLLSRRHDGLDLAVYDPISRTAVFLRPDGVFRKCTHVVRYAIVVDEADGSFLVIGFGFSYMTAVFSSRTGKWVSINMERVKMGKSDVEQEQDEEDEYVYLSFGSDGIAAGRFAYWRSDTKKRRHFNPVESILVLDTATMEWSVITAPFPAGESYCVADMPEHGGLCLFSSKEQCLQLWVRNSIGGWVLKKDFSLLNDWMKKIRRAEWMKRVRVLAARAGYVYMEFWSIRKANSYFLVLNMRTMKMSVFPNNPEDPHRGRAFPFFMRLEPLLGPDEDQNVHLDV</sequence>
<feature type="domain" description="F-box" evidence="2">
    <location>
        <begin position="71"/>
        <end position="110"/>
    </location>
</feature>
<dbReference type="PANTHER" id="PTHR33207">
    <property type="entry name" value="F-BOX DOMAIN CONTAINING PROTEIN-RELATED"/>
    <property type="match status" value="1"/>
</dbReference>
<dbReference type="SUPFAM" id="SSF50965">
    <property type="entry name" value="Galactose oxidase, central domain"/>
    <property type="match status" value="1"/>
</dbReference>
<evidence type="ECO:0000313" key="3">
    <source>
        <dbReference type="EMBL" id="PAN20811.2"/>
    </source>
</evidence>
<dbReference type="InterPro" id="IPR036047">
    <property type="entry name" value="F-box-like_dom_sf"/>
</dbReference>
<reference evidence="3" key="1">
    <citation type="submission" date="2018-04" db="EMBL/GenBank/DDBJ databases">
        <title>WGS assembly of Panicum hallii.</title>
        <authorList>
            <person name="Lovell J."/>
            <person name="Jenkins J."/>
            <person name="Lowry D."/>
            <person name="Mamidi S."/>
            <person name="Sreedasyam A."/>
            <person name="Weng X."/>
            <person name="Barry K."/>
            <person name="Bonette J."/>
            <person name="Campitelli B."/>
            <person name="Daum C."/>
            <person name="Gordon S."/>
            <person name="Gould B."/>
            <person name="Lipzen A."/>
            <person name="Macqueen A."/>
            <person name="Palacio-Mejia J."/>
            <person name="Plott C."/>
            <person name="Shakirov E."/>
            <person name="Shu S."/>
            <person name="Yoshinaga Y."/>
            <person name="Zane M."/>
            <person name="Rokhsar D."/>
            <person name="Grimwood J."/>
            <person name="Schmutz J."/>
            <person name="Juenger T."/>
        </authorList>
    </citation>
    <scope>NUCLEOTIDE SEQUENCE [LARGE SCALE GENOMIC DNA]</scope>
    <source>
        <strain evidence="3">FIL2</strain>
    </source>
</reference>
<gene>
    <name evidence="3" type="ORF">PAHAL_3G412200</name>
</gene>
<proteinExistence type="predicted"/>
<dbReference type="Gramene" id="PAN20811">
    <property type="protein sequence ID" value="PAN20811"/>
    <property type="gene ID" value="PAHAL_3G412200"/>
</dbReference>
<dbReference type="Gene3D" id="1.20.1280.50">
    <property type="match status" value="1"/>
</dbReference>
<dbReference type="EMBL" id="CM008048">
    <property type="protein sequence ID" value="PAN20811.2"/>
    <property type="molecule type" value="Genomic_DNA"/>
</dbReference>
<dbReference type="InterPro" id="IPR001810">
    <property type="entry name" value="F-box_dom"/>
</dbReference>
<protein>
    <recommendedName>
        <fullName evidence="2">F-box domain-containing protein</fullName>
    </recommendedName>
</protein>
<dbReference type="SUPFAM" id="SSF81383">
    <property type="entry name" value="F-box domain"/>
    <property type="match status" value="1"/>
</dbReference>
<accession>A0A2S3HDU7</accession>
<feature type="region of interest" description="Disordered" evidence="1">
    <location>
        <begin position="35"/>
        <end position="54"/>
    </location>
</feature>
<dbReference type="Proteomes" id="UP000243499">
    <property type="component" value="Chromosome 3"/>
</dbReference>
<dbReference type="InterPro" id="IPR011043">
    <property type="entry name" value="Gal_Oxase/kelch_b-propeller"/>
</dbReference>
<evidence type="ECO:0000259" key="2">
    <source>
        <dbReference type="Pfam" id="PF12937"/>
    </source>
</evidence>
<evidence type="ECO:0000256" key="1">
    <source>
        <dbReference type="SAM" id="MobiDB-lite"/>
    </source>
</evidence>
<dbReference type="AlphaFoldDB" id="A0A2S3HDU7"/>
<dbReference type="Pfam" id="PF12937">
    <property type="entry name" value="F-box-like"/>
    <property type="match status" value="1"/>
</dbReference>
<organism evidence="3">
    <name type="scientific">Panicum hallii</name>
    <dbReference type="NCBI Taxonomy" id="206008"/>
    <lineage>
        <taxon>Eukaryota</taxon>
        <taxon>Viridiplantae</taxon>
        <taxon>Streptophyta</taxon>
        <taxon>Embryophyta</taxon>
        <taxon>Tracheophyta</taxon>
        <taxon>Spermatophyta</taxon>
        <taxon>Magnoliopsida</taxon>
        <taxon>Liliopsida</taxon>
        <taxon>Poales</taxon>
        <taxon>Poaceae</taxon>
        <taxon>PACMAD clade</taxon>
        <taxon>Panicoideae</taxon>
        <taxon>Panicodae</taxon>
        <taxon>Paniceae</taxon>
        <taxon>Panicinae</taxon>
        <taxon>Panicum</taxon>
        <taxon>Panicum sect. Panicum</taxon>
    </lineage>
</organism>